<evidence type="ECO:0000313" key="3">
    <source>
        <dbReference type="Proteomes" id="UP000654345"/>
    </source>
</evidence>
<protein>
    <recommendedName>
        <fullName evidence="4">DUF2721 domain-containing protein</fullName>
    </recommendedName>
</protein>
<gene>
    <name evidence="2" type="ORF">KSB_74620</name>
</gene>
<dbReference type="EMBL" id="BNJG01000003">
    <property type="protein sequence ID" value="GHO58987.1"/>
    <property type="molecule type" value="Genomic_DNA"/>
</dbReference>
<keyword evidence="1" id="KW-1133">Transmembrane helix</keyword>
<name>A0ABQ3V211_9CHLR</name>
<comment type="caution">
    <text evidence="2">The sequence shown here is derived from an EMBL/GenBank/DDBJ whole genome shotgun (WGS) entry which is preliminary data.</text>
</comment>
<keyword evidence="1" id="KW-0812">Transmembrane</keyword>
<evidence type="ECO:0000256" key="1">
    <source>
        <dbReference type="SAM" id="Phobius"/>
    </source>
</evidence>
<keyword evidence="1" id="KW-0472">Membrane</keyword>
<dbReference type="RefSeq" id="WP_201375217.1">
    <property type="nucleotide sequence ID" value="NZ_BNJG01000003.1"/>
</dbReference>
<accession>A0ABQ3V211</accession>
<evidence type="ECO:0000313" key="2">
    <source>
        <dbReference type="EMBL" id="GHO58987.1"/>
    </source>
</evidence>
<dbReference type="Pfam" id="PF11026">
    <property type="entry name" value="DUF2721"/>
    <property type="match status" value="1"/>
</dbReference>
<organism evidence="2 3">
    <name type="scientific">Ktedonobacter robiniae</name>
    <dbReference type="NCBI Taxonomy" id="2778365"/>
    <lineage>
        <taxon>Bacteria</taxon>
        <taxon>Bacillati</taxon>
        <taxon>Chloroflexota</taxon>
        <taxon>Ktedonobacteria</taxon>
        <taxon>Ktedonobacterales</taxon>
        <taxon>Ktedonobacteraceae</taxon>
        <taxon>Ktedonobacter</taxon>
    </lineage>
</organism>
<keyword evidence="3" id="KW-1185">Reference proteome</keyword>
<dbReference type="InterPro" id="IPR021279">
    <property type="entry name" value="DUF2721"/>
</dbReference>
<sequence length="130" mass="14766">MHVELLDLLRAREQNQTEGSAGSQNINQVRQMEIEEQIPRLMRRYTFIRNALLLVKMAMITFVADMGAIALAELLPSFVPLVTAPLVDFLLGVTFLLISLILSIIELFHSHREVAYEATQGLHLVQPEQR</sequence>
<feature type="transmembrane region" description="Helical" evidence="1">
    <location>
        <begin position="78"/>
        <end position="102"/>
    </location>
</feature>
<evidence type="ECO:0008006" key="4">
    <source>
        <dbReference type="Google" id="ProtNLM"/>
    </source>
</evidence>
<dbReference type="Proteomes" id="UP000654345">
    <property type="component" value="Unassembled WGS sequence"/>
</dbReference>
<reference evidence="2 3" key="1">
    <citation type="journal article" date="2021" name="Int. J. Syst. Evol. Microbiol.">
        <title>Reticulibacter mediterranei gen. nov., sp. nov., within the new family Reticulibacteraceae fam. nov., and Ktedonospora formicarum gen. nov., sp. nov., Ktedonobacter robiniae sp. nov., Dictyobacter formicarum sp. nov. and Dictyobacter arantiisoli sp. nov., belonging to the class Ktedonobacteria.</title>
        <authorList>
            <person name="Yabe S."/>
            <person name="Zheng Y."/>
            <person name="Wang C.M."/>
            <person name="Sakai Y."/>
            <person name="Abe K."/>
            <person name="Yokota A."/>
            <person name="Donadio S."/>
            <person name="Cavaletti L."/>
            <person name="Monciardini P."/>
        </authorList>
    </citation>
    <scope>NUCLEOTIDE SEQUENCE [LARGE SCALE GENOMIC DNA]</scope>
    <source>
        <strain evidence="2 3">SOSP1-30</strain>
    </source>
</reference>
<proteinExistence type="predicted"/>
<feature type="transmembrane region" description="Helical" evidence="1">
    <location>
        <begin position="51"/>
        <end position="72"/>
    </location>
</feature>